<dbReference type="RefSeq" id="WP_354659491.1">
    <property type="nucleotide sequence ID" value="NZ_JBEXAC010000001.1"/>
</dbReference>
<feature type="domain" description="Cytochrome c" evidence="5">
    <location>
        <begin position="85"/>
        <end position="163"/>
    </location>
</feature>
<evidence type="ECO:0000313" key="7">
    <source>
        <dbReference type="Proteomes" id="UP001549749"/>
    </source>
</evidence>
<dbReference type="Proteomes" id="UP001549749">
    <property type="component" value="Unassembled WGS sequence"/>
</dbReference>
<dbReference type="SUPFAM" id="SSF46626">
    <property type="entry name" value="Cytochrome c"/>
    <property type="match status" value="1"/>
</dbReference>
<evidence type="ECO:0000256" key="4">
    <source>
        <dbReference type="PROSITE-ProRule" id="PRU00433"/>
    </source>
</evidence>
<name>A0ABV2T2N5_9BACT</name>
<evidence type="ECO:0000256" key="3">
    <source>
        <dbReference type="ARBA" id="ARBA00023004"/>
    </source>
</evidence>
<keyword evidence="2 4" id="KW-0479">Metal-binding</keyword>
<organism evidence="6 7">
    <name type="scientific">Chitinophaga defluvii</name>
    <dbReference type="NCBI Taxonomy" id="3163343"/>
    <lineage>
        <taxon>Bacteria</taxon>
        <taxon>Pseudomonadati</taxon>
        <taxon>Bacteroidota</taxon>
        <taxon>Chitinophagia</taxon>
        <taxon>Chitinophagales</taxon>
        <taxon>Chitinophagaceae</taxon>
        <taxon>Chitinophaga</taxon>
    </lineage>
</organism>
<reference evidence="6 7" key="1">
    <citation type="submission" date="2024-06" db="EMBL/GenBank/DDBJ databases">
        <title>Chitinophaga defluvii sp. nov., isolated from municipal sewage.</title>
        <authorList>
            <person name="Zhang L."/>
        </authorList>
    </citation>
    <scope>NUCLEOTIDE SEQUENCE [LARGE SCALE GENOMIC DNA]</scope>
    <source>
        <strain evidence="6 7">H8</strain>
    </source>
</reference>
<dbReference type="NCBIfam" id="TIGR02603">
    <property type="entry name" value="CxxCH_TIGR02603"/>
    <property type="match status" value="1"/>
</dbReference>
<proteinExistence type="predicted"/>
<dbReference type="Gene3D" id="1.10.760.10">
    <property type="entry name" value="Cytochrome c-like domain"/>
    <property type="match status" value="1"/>
</dbReference>
<dbReference type="PANTHER" id="PTHR33546:SF1">
    <property type="entry name" value="LARGE, MULTIFUNCTIONAL SECRETED PROTEIN"/>
    <property type="match status" value="1"/>
</dbReference>
<dbReference type="InterPro" id="IPR009056">
    <property type="entry name" value="Cyt_c-like_dom"/>
</dbReference>
<dbReference type="PROSITE" id="PS51007">
    <property type="entry name" value="CYTC"/>
    <property type="match status" value="1"/>
</dbReference>
<dbReference type="InterPro" id="IPR013427">
    <property type="entry name" value="Haem-bd_dom_put"/>
</dbReference>
<protein>
    <submittedName>
        <fullName evidence="6">C-type cytochrome</fullName>
    </submittedName>
</protein>
<evidence type="ECO:0000313" key="6">
    <source>
        <dbReference type="EMBL" id="MET6996850.1"/>
    </source>
</evidence>
<keyword evidence="7" id="KW-1185">Reference proteome</keyword>
<keyword evidence="1 4" id="KW-0349">Heme</keyword>
<dbReference type="PANTHER" id="PTHR33546">
    <property type="entry name" value="LARGE, MULTIFUNCTIONAL SECRETED PROTEIN-RELATED"/>
    <property type="match status" value="1"/>
</dbReference>
<gene>
    <name evidence="6" type="ORF">ABR189_05705</name>
</gene>
<evidence type="ECO:0000256" key="1">
    <source>
        <dbReference type="ARBA" id="ARBA00022617"/>
    </source>
</evidence>
<keyword evidence="3 4" id="KW-0408">Iron</keyword>
<comment type="caution">
    <text evidence="6">The sequence shown here is derived from an EMBL/GenBank/DDBJ whole genome shotgun (WGS) entry which is preliminary data.</text>
</comment>
<accession>A0ABV2T2N5</accession>
<evidence type="ECO:0000259" key="5">
    <source>
        <dbReference type="PROSITE" id="PS51007"/>
    </source>
</evidence>
<dbReference type="EMBL" id="JBEXAC010000001">
    <property type="protein sequence ID" value="MET6996850.1"/>
    <property type="molecule type" value="Genomic_DNA"/>
</dbReference>
<dbReference type="InterPro" id="IPR036909">
    <property type="entry name" value="Cyt_c-like_dom_sf"/>
</dbReference>
<sequence>MNKQYSLKDRTAATTALGKGHSGEERLLLLLKKYQLPDDVKSVAVTIFKKTDRPEMREAASKYLDGLAVASSKLPPVAELLKMKGDATSGAAVFESYCSTCHVVNNKGTNFGPNLSEIGSKLSVEAMYKAILSPSAGISFGFEGYNFKLANGTTLSGYIASQTEDEITIKVIGGFPKSTRKRRLWRRNRLPDR</sequence>
<evidence type="ECO:0000256" key="2">
    <source>
        <dbReference type="ARBA" id="ARBA00022723"/>
    </source>
</evidence>
<dbReference type="Pfam" id="PF00034">
    <property type="entry name" value="Cytochrom_C"/>
    <property type="match status" value="1"/>
</dbReference>